<dbReference type="OrthoDB" id="8087178at2"/>
<keyword evidence="1" id="KW-0732">Signal</keyword>
<organism evidence="2 3">
    <name type="scientific">Bradyrhizobium erythrophlei</name>
    <dbReference type="NCBI Taxonomy" id="1437360"/>
    <lineage>
        <taxon>Bacteria</taxon>
        <taxon>Pseudomonadati</taxon>
        <taxon>Pseudomonadota</taxon>
        <taxon>Alphaproteobacteria</taxon>
        <taxon>Hyphomicrobiales</taxon>
        <taxon>Nitrobacteraceae</taxon>
        <taxon>Bradyrhizobium</taxon>
    </lineage>
</organism>
<dbReference type="SUPFAM" id="SSF82171">
    <property type="entry name" value="DPP6 N-terminal domain-like"/>
    <property type="match status" value="1"/>
</dbReference>
<reference evidence="2 3" key="1">
    <citation type="submission" date="2016-11" db="EMBL/GenBank/DDBJ databases">
        <authorList>
            <person name="Jaros S."/>
            <person name="Januszkiewicz K."/>
            <person name="Wedrychowicz H."/>
        </authorList>
    </citation>
    <scope>NUCLEOTIDE SEQUENCE [LARGE SCALE GENOMIC DNA]</scope>
    <source>
        <strain evidence="2 3">GAS242</strain>
    </source>
</reference>
<dbReference type="RefSeq" id="WP_079566181.1">
    <property type="nucleotide sequence ID" value="NZ_LT670818.1"/>
</dbReference>
<gene>
    <name evidence="2" type="ORF">SAMN05444169_2437</name>
</gene>
<proteinExistence type="predicted"/>
<feature type="signal peptide" evidence="1">
    <location>
        <begin position="1"/>
        <end position="24"/>
    </location>
</feature>
<accession>A0A1M5JRE4</accession>
<evidence type="ECO:0000313" key="2">
    <source>
        <dbReference type="EMBL" id="SHG43156.1"/>
    </source>
</evidence>
<dbReference type="EMBL" id="LT670818">
    <property type="protein sequence ID" value="SHG43156.1"/>
    <property type="molecule type" value="Genomic_DNA"/>
</dbReference>
<protein>
    <recommendedName>
        <fullName evidence="4">WD40-like Beta Propeller Repeat</fullName>
    </recommendedName>
</protein>
<evidence type="ECO:0000313" key="3">
    <source>
        <dbReference type="Proteomes" id="UP000190675"/>
    </source>
</evidence>
<name>A0A1M5JRE4_9BRAD</name>
<feature type="chain" id="PRO_5013359261" description="WD40-like Beta Propeller Repeat" evidence="1">
    <location>
        <begin position="25"/>
        <end position="424"/>
    </location>
</feature>
<evidence type="ECO:0008006" key="4">
    <source>
        <dbReference type="Google" id="ProtNLM"/>
    </source>
</evidence>
<sequence>MKPAVAKVALIIGLIPLFSSPAWVASIEPDAGGLIIQAPFMSLPAYLTPTADPVSGYTMVRVTNPGAGSNSKENCGNAYCTHRYSSSQAWNADQTLLLISNGCGGMCFIDGQTYVPLFRRQRRGECEWHPRRPDVMICVAAQSISLWSPRNDRSELIFSTTAYRELRFGPSKGNPTLDGSRIVVRGATYDGKFDAFVFDIGARRALPAIHLAELPGENGFCSISPLGTYVVCIQKLPGDIENTFILSPEGHIVQSWTEHHRPGHGDMTVDDAGDEVYVGISKSAPDPYQVIKRRLKDGVVTSLSAYGEGQHVSLRASTRPQWAFVSYAGYAAEVAKHPEWAPFAQEVVALPIDGGELPRLIAQTRNVPHDYWSETHASPSPDGSQVIWSSNWGTPGGPVFDFVSRLATPGPVQNRTVRGNPDKR</sequence>
<dbReference type="Proteomes" id="UP000190675">
    <property type="component" value="Chromosome I"/>
</dbReference>
<evidence type="ECO:0000256" key="1">
    <source>
        <dbReference type="SAM" id="SignalP"/>
    </source>
</evidence>
<dbReference type="AlphaFoldDB" id="A0A1M5JRE4"/>